<dbReference type="EMBL" id="CQEH01000025">
    <property type="protein sequence ID" value="CNL65886.1"/>
    <property type="molecule type" value="Genomic_DNA"/>
</dbReference>
<dbReference type="Proteomes" id="UP000038647">
    <property type="component" value="Unassembled WGS sequence"/>
</dbReference>
<sequence length="203" mass="23073">MAQTALVPNLPQEAVLQLHRYLWLPGRYAHRSWLAALGFMPKPGWQYGQQPQLDSYLNQALRARRGTPRLPTRLNTRQQRMVRLAPKMTAFALAIGLLKLGCSDYLLLPDYRQTILRWLDDGLIWLLFGLSCGKCRALFSPIDLITNAIKIGTAVLHRAAQDDPVLYAVLIMLPPCERALWPQVPMLAMNLLEQALCPDAEYR</sequence>
<accession>A0A0T9U4N7</accession>
<name>A0A0T9U4N7_YERAL</name>
<evidence type="ECO:0000313" key="1">
    <source>
        <dbReference type="EMBL" id="CNL19594.1"/>
    </source>
</evidence>
<evidence type="ECO:0000313" key="3">
    <source>
        <dbReference type="Proteomes" id="UP000038647"/>
    </source>
</evidence>
<proteinExistence type="predicted"/>
<dbReference type="eggNOG" id="ENOG50331CM">
    <property type="taxonomic scope" value="Bacteria"/>
</dbReference>
<protein>
    <recommendedName>
        <fullName evidence="5">Type III secretion system protein</fullName>
    </recommendedName>
</protein>
<dbReference type="STRING" id="1453495.AT01_1116"/>
<dbReference type="AlphaFoldDB" id="A0A0T9U4N7"/>
<dbReference type="EMBL" id="CQEJ01000012">
    <property type="protein sequence ID" value="CNL19594.1"/>
    <property type="molecule type" value="Genomic_DNA"/>
</dbReference>
<organism evidence="1 4">
    <name type="scientific">Yersinia aldovae</name>
    <dbReference type="NCBI Taxonomy" id="29483"/>
    <lineage>
        <taxon>Bacteria</taxon>
        <taxon>Pseudomonadati</taxon>
        <taxon>Pseudomonadota</taxon>
        <taxon>Gammaproteobacteria</taxon>
        <taxon>Enterobacterales</taxon>
        <taxon>Yersiniaceae</taxon>
        <taxon>Yersinia</taxon>
    </lineage>
</organism>
<dbReference type="Proteomes" id="UP000041595">
    <property type="component" value="Unassembled WGS sequence"/>
</dbReference>
<dbReference type="InterPro" id="IPR025292">
    <property type="entry name" value="T3SS_LEE_assoc"/>
</dbReference>
<keyword evidence="3" id="KW-1185">Reference proteome</keyword>
<reference evidence="1 4" key="1">
    <citation type="submission" date="2015-03" db="EMBL/GenBank/DDBJ databases">
        <authorList>
            <person name="Murphy D."/>
        </authorList>
    </citation>
    <scope>NUCLEOTIDE SEQUENCE [LARGE SCALE GENOMIC DNA]</scope>
    <source>
        <strain evidence="1 4">IP06005</strain>
    </source>
</reference>
<dbReference type="Pfam" id="PF13327">
    <property type="entry name" value="T3SS_LEE_assoc"/>
    <property type="match status" value="1"/>
</dbReference>
<evidence type="ECO:0000313" key="2">
    <source>
        <dbReference type="EMBL" id="CNL65886.1"/>
    </source>
</evidence>
<evidence type="ECO:0000313" key="4">
    <source>
        <dbReference type="Proteomes" id="UP000041595"/>
    </source>
</evidence>
<gene>
    <name evidence="1" type="ORF">ERS137965_02329</name>
    <name evidence="2" type="ORF">ERS137966_03824</name>
</gene>
<reference evidence="2 3" key="2">
    <citation type="submission" date="2015-03" db="EMBL/GenBank/DDBJ databases">
        <authorList>
            <consortium name="Pathogen Informatics"/>
            <person name="Murphy D."/>
        </authorList>
    </citation>
    <scope>NUCLEOTIDE SEQUENCE [LARGE SCALE GENOMIC DNA]</scope>
    <source>
        <strain evidence="2 3">IP08791</strain>
    </source>
</reference>
<evidence type="ECO:0008006" key="5">
    <source>
        <dbReference type="Google" id="ProtNLM"/>
    </source>
</evidence>